<proteinExistence type="predicted"/>
<gene>
    <name evidence="1" type="ORF">OMO38_00485</name>
</gene>
<sequence length="78" mass="9461">MNYQQALERTHRLKNFAEEFNVNNRVRYIVVPENQNEMINFLHSNPSFKEDQNFEECIRFSSDGNFIVYRLELSENQD</sequence>
<dbReference type="RefSeq" id="WP_264748287.1">
    <property type="nucleotide sequence ID" value="NZ_JAPDHW010000001.1"/>
</dbReference>
<dbReference type="EMBL" id="JAPDHW010000001">
    <property type="protein sequence ID" value="MCW3166990.1"/>
    <property type="molecule type" value="Genomic_DNA"/>
</dbReference>
<keyword evidence="2" id="KW-1185">Reference proteome</keyword>
<comment type="caution">
    <text evidence="1">The sequence shown here is derived from an EMBL/GenBank/DDBJ whole genome shotgun (WGS) entry which is preliminary data.</text>
</comment>
<protein>
    <submittedName>
        <fullName evidence="1">Uncharacterized protein</fullName>
    </submittedName>
</protein>
<reference evidence="1" key="1">
    <citation type="submission" date="2022-10" db="EMBL/GenBank/DDBJ databases">
        <title>Chryseobacterium babae sp. nov. isolated from the gut of the beetle Oryctes rhinoceros, and Chryseobacterium kimseyorum sp. nov., isolated from a stick insect rearing cage.</title>
        <authorList>
            <person name="Shelomi M."/>
            <person name="Han C.-J."/>
            <person name="Chen W.-M."/>
            <person name="Chen H.-K."/>
            <person name="Liaw S.-J."/>
            <person name="Muhle E."/>
            <person name="Clermont D."/>
        </authorList>
    </citation>
    <scope>NUCLEOTIDE SEQUENCE</scope>
    <source>
        <strain evidence="1">09-1422</strain>
    </source>
</reference>
<organism evidence="1 2">
    <name type="scientific">Chryseobacterium kimseyorum</name>
    <dbReference type="NCBI Taxonomy" id="2984028"/>
    <lineage>
        <taxon>Bacteria</taxon>
        <taxon>Pseudomonadati</taxon>
        <taxon>Bacteroidota</taxon>
        <taxon>Flavobacteriia</taxon>
        <taxon>Flavobacteriales</taxon>
        <taxon>Weeksellaceae</taxon>
        <taxon>Chryseobacterium group</taxon>
        <taxon>Chryseobacterium</taxon>
    </lineage>
</organism>
<dbReference type="Proteomes" id="UP001163731">
    <property type="component" value="Unassembled WGS sequence"/>
</dbReference>
<evidence type="ECO:0000313" key="1">
    <source>
        <dbReference type="EMBL" id="MCW3166990.1"/>
    </source>
</evidence>
<name>A0ABT3HT81_9FLAO</name>
<accession>A0ABT3HT81</accession>
<evidence type="ECO:0000313" key="2">
    <source>
        <dbReference type="Proteomes" id="UP001163731"/>
    </source>
</evidence>